<evidence type="ECO:0000256" key="3">
    <source>
        <dbReference type="ARBA" id="ARBA00023012"/>
    </source>
</evidence>
<evidence type="ECO:0000313" key="7">
    <source>
        <dbReference type="EMBL" id="ABM93439.1"/>
    </source>
</evidence>
<dbReference type="PANTHER" id="PTHR24421">
    <property type="entry name" value="NITRATE/NITRITE SENSOR PROTEIN NARX-RELATED"/>
    <property type="match status" value="1"/>
</dbReference>
<organism evidence="7 8">
    <name type="scientific">Methylibium petroleiphilum (strain ATCC BAA-1232 / LMG 22953 / PM1)</name>
    <dbReference type="NCBI Taxonomy" id="420662"/>
    <lineage>
        <taxon>Bacteria</taxon>
        <taxon>Pseudomonadati</taxon>
        <taxon>Pseudomonadota</taxon>
        <taxon>Betaproteobacteria</taxon>
        <taxon>Burkholderiales</taxon>
        <taxon>Sphaerotilaceae</taxon>
        <taxon>Methylibium</taxon>
    </lineage>
</organism>
<evidence type="ECO:0000256" key="2">
    <source>
        <dbReference type="ARBA" id="ARBA00022777"/>
    </source>
</evidence>
<evidence type="ECO:0000259" key="6">
    <source>
        <dbReference type="PROSITE" id="PS50109"/>
    </source>
</evidence>
<keyword evidence="2 7" id="KW-0418">Kinase</keyword>
<dbReference type="eggNOG" id="COG4585">
    <property type="taxonomic scope" value="Bacteria"/>
</dbReference>
<dbReference type="CDD" id="cd16917">
    <property type="entry name" value="HATPase_UhpB-NarQ-NarX-like"/>
    <property type="match status" value="1"/>
</dbReference>
<dbReference type="InterPro" id="IPR036890">
    <property type="entry name" value="HATPase_C_sf"/>
</dbReference>
<dbReference type="KEGG" id="mpt:Mpe_A0477"/>
<dbReference type="GO" id="GO:0016020">
    <property type="term" value="C:membrane"/>
    <property type="evidence" value="ECO:0007669"/>
    <property type="project" value="InterPro"/>
</dbReference>
<dbReference type="PANTHER" id="PTHR24421:SF58">
    <property type="entry name" value="SIGNAL TRANSDUCTION HISTIDINE-PROTEIN KINASE_PHOSPHATASE UHPB"/>
    <property type="match status" value="1"/>
</dbReference>
<keyword evidence="5" id="KW-0812">Transmembrane</keyword>
<keyword evidence="3" id="KW-0902">Two-component regulatory system</keyword>
<keyword evidence="8" id="KW-1185">Reference proteome</keyword>
<dbReference type="STRING" id="420662.Mpe_A0477"/>
<evidence type="ECO:0000256" key="4">
    <source>
        <dbReference type="SAM" id="MobiDB-lite"/>
    </source>
</evidence>
<feature type="region of interest" description="Disordered" evidence="4">
    <location>
        <begin position="1"/>
        <end position="20"/>
    </location>
</feature>
<feature type="transmembrane region" description="Helical" evidence="5">
    <location>
        <begin position="47"/>
        <end position="68"/>
    </location>
</feature>
<dbReference type="GO" id="GO:0046983">
    <property type="term" value="F:protein dimerization activity"/>
    <property type="evidence" value="ECO:0007669"/>
    <property type="project" value="InterPro"/>
</dbReference>
<dbReference type="Gene3D" id="3.30.565.10">
    <property type="entry name" value="Histidine kinase-like ATPase, C-terminal domain"/>
    <property type="match status" value="1"/>
</dbReference>
<dbReference type="Gene3D" id="1.20.5.1930">
    <property type="match status" value="1"/>
</dbReference>
<gene>
    <name evidence="7" type="ordered locus">Mpe_A0477</name>
</gene>
<dbReference type="AlphaFoldDB" id="A2SD00"/>
<dbReference type="InterPro" id="IPR050482">
    <property type="entry name" value="Sensor_HK_TwoCompSys"/>
</dbReference>
<dbReference type="GO" id="GO:0000155">
    <property type="term" value="F:phosphorelay sensor kinase activity"/>
    <property type="evidence" value="ECO:0007669"/>
    <property type="project" value="InterPro"/>
</dbReference>
<dbReference type="InterPro" id="IPR005467">
    <property type="entry name" value="His_kinase_dom"/>
</dbReference>
<dbReference type="Proteomes" id="UP000000366">
    <property type="component" value="Chromosome"/>
</dbReference>
<dbReference type="HOGENOM" id="CLU_045360_0_0_4"/>
<keyword evidence="5" id="KW-1133">Transmembrane helix</keyword>
<name>A2SD00_METPP</name>
<protein>
    <submittedName>
        <fullName evidence="7">Two-component sensor histidine kinase</fullName>
    </submittedName>
</protein>
<keyword evidence="5" id="KW-0472">Membrane</keyword>
<keyword evidence="1" id="KW-0808">Transferase</keyword>
<dbReference type="Pfam" id="PF02518">
    <property type="entry name" value="HATPase_c"/>
    <property type="match status" value="1"/>
</dbReference>
<dbReference type="SMART" id="SM00387">
    <property type="entry name" value="HATPase_c"/>
    <property type="match status" value="1"/>
</dbReference>
<proteinExistence type="predicted"/>
<evidence type="ECO:0000313" key="8">
    <source>
        <dbReference type="Proteomes" id="UP000000366"/>
    </source>
</evidence>
<dbReference type="InterPro" id="IPR003594">
    <property type="entry name" value="HATPase_dom"/>
</dbReference>
<accession>A2SD00</accession>
<dbReference type="PROSITE" id="PS50109">
    <property type="entry name" value="HIS_KIN"/>
    <property type="match status" value="1"/>
</dbReference>
<evidence type="ECO:0000256" key="1">
    <source>
        <dbReference type="ARBA" id="ARBA00022679"/>
    </source>
</evidence>
<feature type="domain" description="Histidine kinase" evidence="6">
    <location>
        <begin position="277"/>
        <end position="470"/>
    </location>
</feature>
<dbReference type="InterPro" id="IPR011712">
    <property type="entry name" value="Sig_transdc_His_kin_sub3_dim/P"/>
</dbReference>
<sequence>MYREIARARSGDPPARRDRVRNDDCCLPGVHAIDVAKETPMDLSKRLVVWLALLAALWLGITLVYTAVALRSGIQDEMQGANAVVELLSTAAEANLGDAHSQLRLQALLAEGHARHLRVRWADEPSQDNLEQVSLLHDYARRLAPAGKPVAQHRIAIGPRTLIVEPAPDSEIDEVLGDVLPLLLLLLVAGGAMLFGVWWIVRQALAPASVLCAGLARLQAGQPEPGFPALRLREYAAIARGIDELAAGLAMARCEQSRLTQRLIDVQERERRRLASDLHDEFGQHLTAMSATASLLQRHAARFDPVELARCADQMVASLGCIRLQLRTLLSRLRPHGLEAEGLAHELAGLIDRARAHHPTVTIRADIARPLPALPEDAALALYRSLQEALTNAYRHSGAGEVQVRIDVPAVQRVRMRVIDDGCGRASALPRGGLGLLGMRERLAMVGGGLRLVDNAGPGLCVEVWVPVPAVAVTESLEGEMLDTRLAA</sequence>
<dbReference type="EMBL" id="CP000555">
    <property type="protein sequence ID" value="ABM93439.1"/>
    <property type="molecule type" value="Genomic_DNA"/>
</dbReference>
<dbReference type="Pfam" id="PF07730">
    <property type="entry name" value="HisKA_3"/>
    <property type="match status" value="1"/>
</dbReference>
<evidence type="ECO:0000256" key="5">
    <source>
        <dbReference type="SAM" id="Phobius"/>
    </source>
</evidence>
<dbReference type="SUPFAM" id="SSF55874">
    <property type="entry name" value="ATPase domain of HSP90 chaperone/DNA topoisomerase II/histidine kinase"/>
    <property type="match status" value="1"/>
</dbReference>
<feature type="transmembrane region" description="Helical" evidence="5">
    <location>
        <begin position="179"/>
        <end position="201"/>
    </location>
</feature>
<reference evidence="7 8" key="1">
    <citation type="journal article" date="2007" name="J. Bacteriol.">
        <title>Whole-genome analysis of the methyl tert-butyl ether-degrading beta-proteobacterium Methylibium petroleiphilum PM1.</title>
        <authorList>
            <person name="Kane S.R."/>
            <person name="Chakicherla A.Y."/>
            <person name="Chain P.S.G."/>
            <person name="Schmidt R."/>
            <person name="Shin M.W."/>
            <person name="Legler T.C."/>
            <person name="Scow K.M."/>
            <person name="Larimer F.W."/>
            <person name="Lucas S.M."/>
            <person name="Richardson P.M."/>
            <person name="Hristova K.R."/>
        </authorList>
    </citation>
    <scope>NUCLEOTIDE SEQUENCE [LARGE SCALE GENOMIC DNA]</scope>
    <source>
        <strain evidence="8">ATCC BAA-1232 / LMG 22953 / PM1</strain>
    </source>
</reference>